<reference evidence="1 2" key="1">
    <citation type="submission" date="2017-12" db="EMBL/GenBank/DDBJ databases">
        <title>Complete genome sequence of Spiroplasma floricola 23-6 (ATCC 29989).</title>
        <authorList>
            <person name="Tsai Y.-M."/>
            <person name="Wu P.-S."/>
            <person name="Lo W.-S."/>
            <person name="Kuo C.-H."/>
        </authorList>
    </citation>
    <scope>NUCLEOTIDE SEQUENCE [LARGE SCALE GENOMIC DNA]</scope>
    <source>
        <strain evidence="1 2">23-6</strain>
    </source>
</reference>
<keyword evidence="2" id="KW-1185">Reference proteome</keyword>
<evidence type="ECO:0000313" key="2">
    <source>
        <dbReference type="Proteomes" id="UP000231823"/>
    </source>
</evidence>
<name>A0A2K8SED4_9MOLU</name>
<dbReference type="EMBL" id="CP025057">
    <property type="protein sequence ID" value="AUB31715.1"/>
    <property type="molecule type" value="Genomic_DNA"/>
</dbReference>
<evidence type="ECO:0000313" key="1">
    <source>
        <dbReference type="EMBL" id="AUB31715.1"/>
    </source>
</evidence>
<dbReference type="Proteomes" id="UP000231823">
    <property type="component" value="Chromosome"/>
</dbReference>
<evidence type="ECO:0008006" key="3">
    <source>
        <dbReference type="Google" id="ProtNLM"/>
    </source>
</evidence>
<accession>A0A2K8SED4</accession>
<proteinExistence type="predicted"/>
<gene>
    <name evidence="1" type="ORF">SFLOR_v1c06650</name>
</gene>
<organism evidence="1 2">
    <name type="scientific">Spiroplasma floricola 23-6</name>
    <dbReference type="NCBI Taxonomy" id="1336749"/>
    <lineage>
        <taxon>Bacteria</taxon>
        <taxon>Bacillati</taxon>
        <taxon>Mycoplasmatota</taxon>
        <taxon>Mollicutes</taxon>
        <taxon>Entomoplasmatales</taxon>
        <taxon>Spiroplasmataceae</taxon>
        <taxon>Spiroplasma</taxon>
    </lineage>
</organism>
<dbReference type="OrthoDB" id="388370at2"/>
<dbReference type="RefSeq" id="WP_100916690.1">
    <property type="nucleotide sequence ID" value="NZ_CP025057.1"/>
</dbReference>
<dbReference type="AlphaFoldDB" id="A0A2K8SED4"/>
<sequence length="695" mass="77928">MKKLLILGGVCTIGFGAVLAPSMLVVKGFVRSLEQYNPNVDEDESKKVGEDVKDSNQGYQNISVLNLKSNLGSISDISEEGLIKRIQEVNPTLKDKKIYIKALTLKKIKITVENYTGTFDFDFKITSLNGLIKNKELGKIKNIKSTTIIEKIKELNPNIAGMDFINDIDLKVSSLNEIKLTWAKETKESQEELTLTYESISLDGIFMNTDLGVTNDISSSWISNKILEINKESSFLSSQQYQIIISDTSKQTPENAVISIKYNNQIVNFQEGNALMVTYNVSDIAALIKNTNLGILNKLDKETILSKVKELNPIFAQYSQVNSSIIDFDLNSAIISNPNLANRINLTFQIDDINVIVTEKNIGNISNYSEETLKRDQLIVEAIKTSNPLLKKLPASDFIISNVEIGEFGINDILIKDVKFNLKIKNYNGTVNGKFNIRRENISSLITTKNLGKIYWIKTSDIIQKIKDKNGTNFNEDSVDFSKPSYTSIDLKAKEKSLNYYGQVKIIYETVFKKINDFDFKNAVNGNLTAESFDSKQDVPTMYQTPDDSTFELRYAIPDSYESLINAGKKNINFNLSTKAKKMSAKSAVSAAELKKYDKENISISYDFSQGNQNGEKSLRESSSIPVSFKSGFFCTSSTNIKFTSNFYYSISKTNANSIDYFVIKIKISSKLQDWSGCSSFQSSWSVVVNSIEVS</sequence>
<dbReference type="KEGG" id="sfz:SFLOR_v1c06650"/>
<protein>
    <recommendedName>
        <fullName evidence="3">Chitinase</fullName>
    </recommendedName>
</protein>